<comment type="caution">
    <text evidence="2">The sequence shown here is derived from an EMBL/GenBank/DDBJ whole genome shotgun (WGS) entry which is preliminary data.</text>
</comment>
<dbReference type="EMBL" id="JAVRFF010000084">
    <property type="protein sequence ID" value="MDT0477970.1"/>
    <property type="molecule type" value="Genomic_DNA"/>
</dbReference>
<sequence length="67" mass="7370">MVATSEGPLWLSGIRDAFSRRVVAWETSARADADLVLTTLEYALASREVEPGQLIHHADHGCQYTSI</sequence>
<dbReference type="Proteomes" id="UP001180489">
    <property type="component" value="Unassembled WGS sequence"/>
</dbReference>
<accession>A0ABU2UY61</accession>
<gene>
    <name evidence="2" type="ORF">RM863_38215</name>
</gene>
<dbReference type="PANTHER" id="PTHR46889">
    <property type="entry name" value="TRANSPOSASE INSF FOR INSERTION SEQUENCE IS3B-RELATED"/>
    <property type="match status" value="1"/>
</dbReference>
<protein>
    <recommendedName>
        <fullName evidence="1">Integrase catalytic domain-containing protein</fullName>
    </recommendedName>
</protein>
<feature type="domain" description="Integrase catalytic" evidence="1">
    <location>
        <begin position="3"/>
        <end position="66"/>
    </location>
</feature>
<reference evidence="2" key="1">
    <citation type="submission" date="2024-05" db="EMBL/GenBank/DDBJ databases">
        <title>30 novel species of actinomycetes from the DSMZ collection.</title>
        <authorList>
            <person name="Nouioui I."/>
        </authorList>
    </citation>
    <scope>NUCLEOTIDE SEQUENCE</scope>
    <source>
        <strain evidence="2">DSM 41014</strain>
    </source>
</reference>
<dbReference type="InterPro" id="IPR001584">
    <property type="entry name" value="Integrase_cat-core"/>
</dbReference>
<dbReference type="PANTHER" id="PTHR46889:SF4">
    <property type="entry name" value="TRANSPOSASE INSO FOR INSERTION SEQUENCE ELEMENT IS911B-RELATED"/>
    <property type="match status" value="1"/>
</dbReference>
<proteinExistence type="predicted"/>
<dbReference type="InterPro" id="IPR012337">
    <property type="entry name" value="RNaseH-like_sf"/>
</dbReference>
<evidence type="ECO:0000313" key="2">
    <source>
        <dbReference type="EMBL" id="MDT0477970.1"/>
    </source>
</evidence>
<evidence type="ECO:0000259" key="1">
    <source>
        <dbReference type="Pfam" id="PF00665"/>
    </source>
</evidence>
<dbReference type="Pfam" id="PF00665">
    <property type="entry name" value="rve"/>
    <property type="match status" value="1"/>
</dbReference>
<evidence type="ECO:0000313" key="3">
    <source>
        <dbReference type="Proteomes" id="UP001180489"/>
    </source>
</evidence>
<name>A0ABU2UY61_9ACTN</name>
<dbReference type="InterPro" id="IPR050900">
    <property type="entry name" value="Transposase_IS3/IS150/IS904"/>
</dbReference>
<keyword evidence="3" id="KW-1185">Reference proteome</keyword>
<organism evidence="2 3">
    <name type="scientific">Streptomyces hintoniae</name>
    <dbReference type="NCBI Taxonomy" id="3075521"/>
    <lineage>
        <taxon>Bacteria</taxon>
        <taxon>Bacillati</taxon>
        <taxon>Actinomycetota</taxon>
        <taxon>Actinomycetes</taxon>
        <taxon>Kitasatosporales</taxon>
        <taxon>Streptomycetaceae</taxon>
        <taxon>Streptomyces</taxon>
    </lineage>
</organism>
<dbReference type="SUPFAM" id="SSF53098">
    <property type="entry name" value="Ribonuclease H-like"/>
    <property type="match status" value="1"/>
</dbReference>